<dbReference type="eggNOG" id="ENOG502ZKNT">
    <property type="taxonomic scope" value="Bacteria"/>
</dbReference>
<sequence>MEQLRELMIAGNLADVQSLIEVQKPKDAAEAYHRLGKDLYWKDKNLAASRAALTTGIAYALEQARNTGSPELIGAAKGMYYDLASFSWPGWDEPGIEIDEEALSFGEYAADENLRLAIELQRSDQPMASAHFIVGAFHLVRRRWPEARESFQRYRYHADRYGDAANAMLAEGYSLLTDRLETGASCLEQFCEKLRAEGGDDGVFYADQLFTAAKALA</sequence>
<name>A0A068NIP3_FIMGI</name>
<dbReference type="HOGENOM" id="CLU_1270731_0_0_0"/>
<dbReference type="AlphaFoldDB" id="A0A068NIP3"/>
<reference evidence="1 2" key="1">
    <citation type="journal article" date="2014" name="PLoS ONE">
        <title>The first complete genome sequence of the class fimbriimonadia in the phylum armatimonadetes.</title>
        <authorList>
            <person name="Hu Z.Y."/>
            <person name="Wang Y.Z."/>
            <person name="Im W.T."/>
            <person name="Wang S.Y."/>
            <person name="Zhao G.P."/>
            <person name="Zheng H.J."/>
            <person name="Quan Z.X."/>
        </authorList>
    </citation>
    <scope>NUCLEOTIDE SEQUENCE [LARGE SCALE GENOMIC DNA]</scope>
    <source>
        <strain evidence="1">Gsoil 348</strain>
    </source>
</reference>
<dbReference type="EMBL" id="CP007139">
    <property type="protein sequence ID" value="AIE83401.1"/>
    <property type="molecule type" value="Genomic_DNA"/>
</dbReference>
<gene>
    <name evidence="1" type="ORF">OP10G_0033</name>
</gene>
<accession>A0A068NIP3</accession>
<evidence type="ECO:0000313" key="2">
    <source>
        <dbReference type="Proteomes" id="UP000027982"/>
    </source>
</evidence>
<evidence type="ECO:0000313" key="1">
    <source>
        <dbReference type="EMBL" id="AIE83401.1"/>
    </source>
</evidence>
<organism evidence="1 2">
    <name type="scientific">Fimbriimonas ginsengisoli Gsoil 348</name>
    <dbReference type="NCBI Taxonomy" id="661478"/>
    <lineage>
        <taxon>Bacteria</taxon>
        <taxon>Bacillati</taxon>
        <taxon>Armatimonadota</taxon>
        <taxon>Fimbriimonadia</taxon>
        <taxon>Fimbriimonadales</taxon>
        <taxon>Fimbriimonadaceae</taxon>
        <taxon>Fimbriimonas</taxon>
    </lineage>
</organism>
<keyword evidence="2" id="KW-1185">Reference proteome</keyword>
<dbReference type="KEGG" id="fgi:OP10G_0033"/>
<dbReference type="OrthoDB" id="282786at2"/>
<proteinExistence type="predicted"/>
<dbReference type="RefSeq" id="WP_038472246.1">
    <property type="nucleotide sequence ID" value="NZ_CP007139.1"/>
</dbReference>
<protein>
    <submittedName>
        <fullName evidence="1">Uncharacterized protein</fullName>
    </submittedName>
</protein>
<dbReference type="Proteomes" id="UP000027982">
    <property type="component" value="Chromosome"/>
</dbReference>